<evidence type="ECO:0000313" key="1">
    <source>
        <dbReference type="EMBL" id="QUC67026.1"/>
    </source>
</evidence>
<sequence>MNENEATLRHLLDLCRRSERTGSWQYSGFLTPAEQDELLRSPEAARYSFVLTGGHEAAERKILAAGDEREAGQPLPPISVVAVTPKSMKYAEELSHRDYLGAIMNLGIDRSLTGDILVKGKRAWFFCLSSAAEMLASSLTQVRKTAVNAEVCGTDIPEVQPEYAPLRLNVISERLDAITAAFTGLSRGQAEKLFGAEKVFVNGRVITDKSTRLKEGDILSVRGFGKAVYDGIEYETKKSRLWVSLRKYV</sequence>
<reference evidence="1" key="1">
    <citation type="submission" date="2021-01" db="EMBL/GenBank/DDBJ databases">
        <title>Complete genome sequence of Clostridiales bacterium R-7.</title>
        <authorList>
            <person name="Mahoney-Kurpe S.C."/>
            <person name="Palevich N."/>
            <person name="Koike S."/>
            <person name="Moon C.D."/>
            <person name="Attwood G.T."/>
        </authorList>
    </citation>
    <scope>NUCLEOTIDE SEQUENCE</scope>
    <source>
        <strain evidence="1">R-7</strain>
    </source>
</reference>
<keyword evidence="2" id="KW-1185">Reference proteome</keyword>
<name>A0AC61MWN3_9FIRM</name>
<proteinExistence type="predicted"/>
<dbReference type="EMBL" id="CP068393">
    <property type="protein sequence ID" value="QUC67026.1"/>
    <property type="molecule type" value="Genomic_DNA"/>
</dbReference>
<organism evidence="1 2">
    <name type="scientific">Aristaeella hokkaidonensis</name>
    <dbReference type="NCBI Taxonomy" id="3046382"/>
    <lineage>
        <taxon>Bacteria</taxon>
        <taxon>Bacillati</taxon>
        <taxon>Bacillota</taxon>
        <taxon>Clostridia</taxon>
        <taxon>Eubacteriales</taxon>
        <taxon>Aristaeellaceae</taxon>
        <taxon>Aristaeella</taxon>
    </lineage>
</organism>
<evidence type="ECO:0000313" key="2">
    <source>
        <dbReference type="Proteomes" id="UP000682782"/>
    </source>
</evidence>
<gene>
    <name evidence="1" type="ORF">JYE49_14525</name>
</gene>
<accession>A0AC61MWN3</accession>
<protein>
    <submittedName>
        <fullName evidence="1">Uncharacterized protein</fullName>
    </submittedName>
</protein>
<dbReference type="Proteomes" id="UP000682782">
    <property type="component" value="Chromosome"/>
</dbReference>